<keyword evidence="3" id="KW-1185">Reference proteome</keyword>
<dbReference type="AlphaFoldDB" id="A0AAN9HXE7"/>
<feature type="region of interest" description="Disordered" evidence="1">
    <location>
        <begin position="172"/>
        <end position="195"/>
    </location>
</feature>
<comment type="caution">
    <text evidence="2">The sequence shown here is derived from an EMBL/GenBank/DDBJ whole genome shotgun (WGS) entry which is preliminary data.</text>
</comment>
<sequence>MLISTTSKQRIDRILEVAIGDELYQIKITEDKMIYAPNAIKKQSFSAHCIETEVDEGSSAAGLVDRWAVEYQRELVDEEDDDDVVSWENVANSNSFFNVFLNTVEKELVGHNTLVVSKDIRLDNSPEERGLKIAVRVVAKETPKSCVKETPYTNVDLKLTVEEKGTMSREEEVISHGSAEISLERGTTSPEGGGGVVFVTEDKSRVCHGKKRRITKEKNKKKRKKKSLLPSWFRKKTMTVSHRRKKKRQKKVTTIPGSDREVEELEPSTERQLQFELISGDPVEDAKKIWEMGKDLDVLSAKGDEVVVRRLTKLELKDMDIVLQHEKRTKEAECSDRLLQEGFQVVLK</sequence>
<proteinExistence type="predicted"/>
<name>A0AAN9HXE7_CROPI</name>
<accession>A0AAN9HXE7</accession>
<dbReference type="Proteomes" id="UP001372338">
    <property type="component" value="Unassembled WGS sequence"/>
</dbReference>
<protein>
    <submittedName>
        <fullName evidence="2">Uncharacterized protein</fullName>
    </submittedName>
</protein>
<evidence type="ECO:0000256" key="1">
    <source>
        <dbReference type="SAM" id="MobiDB-lite"/>
    </source>
</evidence>
<gene>
    <name evidence="2" type="ORF">RIF29_29338</name>
</gene>
<dbReference type="EMBL" id="JAYWIO010000006">
    <property type="protein sequence ID" value="KAK7255910.1"/>
    <property type="molecule type" value="Genomic_DNA"/>
</dbReference>
<reference evidence="2 3" key="1">
    <citation type="submission" date="2024-01" db="EMBL/GenBank/DDBJ databases">
        <title>The genomes of 5 underutilized Papilionoideae crops provide insights into root nodulation and disease resistanc.</title>
        <authorList>
            <person name="Yuan L."/>
        </authorList>
    </citation>
    <scope>NUCLEOTIDE SEQUENCE [LARGE SCALE GENOMIC DNA]</scope>
    <source>
        <strain evidence="2">ZHUSHIDOU_FW_LH</strain>
        <tissue evidence="2">Leaf</tissue>
    </source>
</reference>
<evidence type="ECO:0000313" key="2">
    <source>
        <dbReference type="EMBL" id="KAK7255910.1"/>
    </source>
</evidence>
<feature type="region of interest" description="Disordered" evidence="1">
    <location>
        <begin position="243"/>
        <end position="262"/>
    </location>
</feature>
<organism evidence="2 3">
    <name type="scientific">Crotalaria pallida</name>
    <name type="common">Smooth rattlebox</name>
    <name type="synonym">Crotalaria striata</name>
    <dbReference type="NCBI Taxonomy" id="3830"/>
    <lineage>
        <taxon>Eukaryota</taxon>
        <taxon>Viridiplantae</taxon>
        <taxon>Streptophyta</taxon>
        <taxon>Embryophyta</taxon>
        <taxon>Tracheophyta</taxon>
        <taxon>Spermatophyta</taxon>
        <taxon>Magnoliopsida</taxon>
        <taxon>eudicotyledons</taxon>
        <taxon>Gunneridae</taxon>
        <taxon>Pentapetalae</taxon>
        <taxon>rosids</taxon>
        <taxon>fabids</taxon>
        <taxon>Fabales</taxon>
        <taxon>Fabaceae</taxon>
        <taxon>Papilionoideae</taxon>
        <taxon>50 kb inversion clade</taxon>
        <taxon>genistoids sensu lato</taxon>
        <taxon>core genistoids</taxon>
        <taxon>Crotalarieae</taxon>
        <taxon>Crotalaria</taxon>
    </lineage>
</organism>
<evidence type="ECO:0000313" key="3">
    <source>
        <dbReference type="Proteomes" id="UP001372338"/>
    </source>
</evidence>